<dbReference type="PANTHER" id="PTHR16247:SF0">
    <property type="entry name" value="RIKEN CDNA 9430015G10 GENE"/>
    <property type="match status" value="1"/>
</dbReference>
<reference evidence="2" key="1">
    <citation type="submission" date="2023-07" db="EMBL/GenBank/DDBJ databases">
        <authorList>
            <person name="Stuckert A."/>
        </authorList>
    </citation>
    <scope>NUCLEOTIDE SEQUENCE</scope>
</reference>
<keyword evidence="1" id="KW-1133">Transmembrane helix</keyword>
<dbReference type="Pfam" id="PF14946">
    <property type="entry name" value="DUF4501"/>
    <property type="match status" value="1"/>
</dbReference>
<evidence type="ECO:0000256" key="1">
    <source>
        <dbReference type="SAM" id="Phobius"/>
    </source>
</evidence>
<evidence type="ECO:0008006" key="4">
    <source>
        <dbReference type="Google" id="ProtNLM"/>
    </source>
</evidence>
<dbReference type="Proteomes" id="UP001176940">
    <property type="component" value="Unassembled WGS sequence"/>
</dbReference>
<dbReference type="InterPro" id="IPR027888">
    <property type="entry name" value="DUF4501"/>
</dbReference>
<organism evidence="2 3">
    <name type="scientific">Ranitomeya imitator</name>
    <name type="common">mimic poison frog</name>
    <dbReference type="NCBI Taxonomy" id="111125"/>
    <lineage>
        <taxon>Eukaryota</taxon>
        <taxon>Metazoa</taxon>
        <taxon>Chordata</taxon>
        <taxon>Craniata</taxon>
        <taxon>Vertebrata</taxon>
        <taxon>Euteleostomi</taxon>
        <taxon>Amphibia</taxon>
        <taxon>Batrachia</taxon>
        <taxon>Anura</taxon>
        <taxon>Neobatrachia</taxon>
        <taxon>Hyloidea</taxon>
        <taxon>Dendrobatidae</taxon>
        <taxon>Dendrobatinae</taxon>
        <taxon>Ranitomeya</taxon>
    </lineage>
</organism>
<keyword evidence="1" id="KW-0472">Membrane</keyword>
<dbReference type="EMBL" id="CAUEEQ010054691">
    <property type="protein sequence ID" value="CAJ0962287.1"/>
    <property type="molecule type" value="Genomic_DNA"/>
</dbReference>
<evidence type="ECO:0000313" key="2">
    <source>
        <dbReference type="EMBL" id="CAJ0962287.1"/>
    </source>
</evidence>
<feature type="transmembrane region" description="Helical" evidence="1">
    <location>
        <begin position="163"/>
        <end position="189"/>
    </location>
</feature>
<accession>A0ABN9MCW6</accession>
<dbReference type="PANTHER" id="PTHR16247">
    <property type="entry name" value="RIKEN CDNA 9430015G10 GENE"/>
    <property type="match status" value="1"/>
</dbReference>
<gene>
    <name evidence="2" type="ORF">RIMI_LOCUS18149542</name>
</gene>
<keyword evidence="3" id="KW-1185">Reference proteome</keyword>
<protein>
    <recommendedName>
        <fullName evidence="4">PSI domain-containing protein</fullName>
    </recommendedName>
</protein>
<evidence type="ECO:0000313" key="3">
    <source>
        <dbReference type="Proteomes" id="UP001176940"/>
    </source>
</evidence>
<proteinExistence type="predicted"/>
<comment type="caution">
    <text evidence="2">The sequence shown here is derived from an EMBL/GenBank/DDBJ whole genome shotgun (WGS) entry which is preliminary data.</text>
</comment>
<name>A0ABN9MCW6_9NEOB</name>
<sequence>MKRSFQVSFHVKHIQTLRDNVPGYITTRPSEGRKKKKITCREDAQVEKFLAVIPRMAVACLVILGRFIMDSVGEPINSLVSSDCCSERLMVNDSCPVDQRCWPGCYRVWTNNGSVSCLQCTNESGWDASLNWTACSDVTTQVSEIHMNISTTPSVPHHLSNPALAASLLLGTLFISLFLVLSVASFFYLKRSRMLPEVFYRRNKGHLSYSHSEMALMIPEPNPSGRKPRYVRRERTHKASSAPVILDPSADTQVSHITMALINEGKLLLLFW</sequence>
<keyword evidence="1" id="KW-0812">Transmembrane</keyword>